<organism evidence="1 2">
    <name type="scientific">Populus alba</name>
    <name type="common">White poplar</name>
    <dbReference type="NCBI Taxonomy" id="43335"/>
    <lineage>
        <taxon>Eukaryota</taxon>
        <taxon>Viridiplantae</taxon>
        <taxon>Streptophyta</taxon>
        <taxon>Embryophyta</taxon>
        <taxon>Tracheophyta</taxon>
        <taxon>Spermatophyta</taxon>
        <taxon>Magnoliopsida</taxon>
        <taxon>eudicotyledons</taxon>
        <taxon>Gunneridae</taxon>
        <taxon>Pentapetalae</taxon>
        <taxon>rosids</taxon>
        <taxon>fabids</taxon>
        <taxon>Malpighiales</taxon>
        <taxon>Salicaceae</taxon>
        <taxon>Saliceae</taxon>
        <taxon>Populus</taxon>
    </lineage>
</organism>
<reference evidence="1 2" key="1">
    <citation type="journal article" date="2024" name="Plant Biotechnol. J.">
        <title>Genome and CRISPR/Cas9 system of a widespread forest tree (Populus alba) in the world.</title>
        <authorList>
            <person name="Liu Y.J."/>
            <person name="Jiang P.F."/>
            <person name="Han X.M."/>
            <person name="Li X.Y."/>
            <person name="Wang H.M."/>
            <person name="Wang Y.J."/>
            <person name="Wang X.X."/>
            <person name="Zeng Q.Y."/>
        </authorList>
    </citation>
    <scope>NUCLEOTIDE SEQUENCE [LARGE SCALE GENOMIC DNA]</scope>
    <source>
        <strain evidence="2">cv. PAL-ZL1</strain>
    </source>
</reference>
<dbReference type="EMBL" id="RCHU02000002">
    <property type="protein sequence ID" value="KAL3605025.1"/>
    <property type="molecule type" value="Genomic_DNA"/>
</dbReference>
<accession>A0ACC4CUM4</accession>
<keyword evidence="2" id="KW-1185">Reference proteome</keyword>
<evidence type="ECO:0000313" key="2">
    <source>
        <dbReference type="Proteomes" id="UP000309997"/>
    </source>
</evidence>
<dbReference type="Proteomes" id="UP000309997">
    <property type="component" value="Unassembled WGS sequence"/>
</dbReference>
<comment type="caution">
    <text evidence="1">The sequence shown here is derived from an EMBL/GenBank/DDBJ whole genome shotgun (WGS) entry which is preliminary data.</text>
</comment>
<gene>
    <name evidence="1" type="ORF">D5086_005884</name>
</gene>
<protein>
    <submittedName>
        <fullName evidence="1">Uncharacterized protein</fullName>
    </submittedName>
</protein>
<sequence>MFPMEASNRDEWRRVSGGQSTGRTESTDQRVPSIDPPLESRLMFIHEIRPLSIARKFFRDAEAVPNGQYVQSDETAVERTCALQAPQQYGYGSKGSYIAPTVGSRIKCFFHEFPGGCLEWRASIKWKLHASLGQLTCRTGSTDPKVPIYKMQRTFGSALKFCFTEFRRLFPMRCVGIRDARGRQTSWRATPPARREIHDKKGPYYDPTFDQRSNFFTSFDRLFFHMEELRIEMKWRRLLAGQIHRQDESTGFKKSSSIDTEHSTVGICNAQHVFHEFFRSSLSHELRGIGDEHRETILAGPRIHQPNMRYGSKFPTLIDADRSSHFIFVSRFRRRLPWSRRLSIRLTTGDDVWRLRSTSIREYADPKVFPTAALGSGRQATNATERSSPPTIMRLPPIKRSPIYIYDVLRSHSNFSRDFRRLFSLEVSSHQQMNGDDYLALSHSIWSTDQKDERQLEMTQATERLVGPVHRQDESTGSKGPYLEI</sequence>
<evidence type="ECO:0000313" key="1">
    <source>
        <dbReference type="EMBL" id="KAL3605025.1"/>
    </source>
</evidence>
<proteinExistence type="predicted"/>
<name>A0ACC4CUM4_POPAL</name>